<dbReference type="InterPro" id="IPR035437">
    <property type="entry name" value="SNase_OB-fold_sf"/>
</dbReference>
<keyword evidence="2" id="KW-0812">Transmembrane</keyword>
<dbReference type="Proteomes" id="UP000297725">
    <property type="component" value="Unassembled WGS sequence"/>
</dbReference>
<protein>
    <submittedName>
        <fullName evidence="5">Thermonuclease family protein</fullName>
    </submittedName>
</protein>
<gene>
    <name evidence="5" type="ORF">E4031_02055</name>
    <name evidence="4" type="ORF">E4Z98_03685</name>
</gene>
<accession>A0AAJ5JLH8</accession>
<feature type="transmembrane region" description="Helical" evidence="2">
    <location>
        <begin position="63"/>
        <end position="83"/>
    </location>
</feature>
<keyword evidence="2" id="KW-1133">Transmembrane helix</keyword>
<dbReference type="PROSITE" id="PS50830">
    <property type="entry name" value="TNASE_3"/>
    <property type="match status" value="1"/>
</dbReference>
<keyword evidence="6" id="KW-1185">Reference proteome</keyword>
<reference evidence="4 6" key="2">
    <citation type="journal article" date="2020" name="Int. J. Syst. Evol. Microbiol.">
        <title>Vagococcus xieshaowenii sp. nov., isolated from snow finch (Montifringilla taczanowskii) cloacal content.</title>
        <authorList>
            <person name="Ge Y."/>
            <person name="Yang J."/>
            <person name="Lai X.H."/>
            <person name="Zhang G."/>
            <person name="Jin D."/>
            <person name="Lu S."/>
            <person name="Wang B."/>
            <person name="Huang Y."/>
            <person name="Huang Y."/>
            <person name="Ren Z."/>
            <person name="Zhang X."/>
            <person name="Xu J."/>
        </authorList>
    </citation>
    <scope>NUCLEOTIDE SEQUENCE [LARGE SCALE GENOMIC DNA]</scope>
    <source>
        <strain evidence="4">Personal::cf-49</strain>
        <strain evidence="6">personal::cf-49</strain>
    </source>
</reference>
<keyword evidence="2" id="KW-0472">Membrane</keyword>
<dbReference type="SMART" id="SM00318">
    <property type="entry name" value="SNc"/>
    <property type="match status" value="1"/>
</dbReference>
<dbReference type="SUPFAM" id="SSF50199">
    <property type="entry name" value="Staphylococcal nuclease"/>
    <property type="match status" value="1"/>
</dbReference>
<evidence type="ECO:0000259" key="3">
    <source>
        <dbReference type="PROSITE" id="PS50830"/>
    </source>
</evidence>
<dbReference type="AlphaFoldDB" id="A0AAJ5JLH8"/>
<evidence type="ECO:0000256" key="2">
    <source>
        <dbReference type="SAM" id="Phobius"/>
    </source>
</evidence>
<dbReference type="RefSeq" id="WP_135253669.1">
    <property type="nucleotide sequence ID" value="NZ_CP038865.1"/>
</dbReference>
<dbReference type="Gene3D" id="2.40.50.90">
    <property type="match status" value="1"/>
</dbReference>
<evidence type="ECO:0000313" key="7">
    <source>
        <dbReference type="Proteomes" id="UP000297725"/>
    </source>
</evidence>
<evidence type="ECO:0000313" key="5">
    <source>
        <dbReference type="EMBL" id="TFZ42789.1"/>
    </source>
</evidence>
<dbReference type="Pfam" id="PF00565">
    <property type="entry name" value="SNase"/>
    <property type="match status" value="1"/>
</dbReference>
<feature type="transmembrane region" description="Helical" evidence="2">
    <location>
        <begin position="7"/>
        <end position="29"/>
    </location>
</feature>
<reference evidence="5 7" key="1">
    <citation type="submission" date="2019-03" db="EMBL/GenBank/DDBJ databases">
        <title>Vagococcus sp. was isolated fron gut of Carduelis flavirostris.</title>
        <authorList>
            <person name="Ge Y."/>
        </authorList>
    </citation>
    <scope>NUCLEOTIDE SEQUENCE [LARGE SCALE GENOMIC DNA]</scope>
    <source>
        <strain evidence="5 7">CF-210</strain>
    </source>
</reference>
<dbReference type="Proteomes" id="UP000296883">
    <property type="component" value="Chromosome"/>
</dbReference>
<proteinExistence type="predicted"/>
<dbReference type="EMBL" id="CP038865">
    <property type="protein sequence ID" value="QCA28456.1"/>
    <property type="molecule type" value="Genomic_DNA"/>
</dbReference>
<organism evidence="5 7">
    <name type="scientific">Vagococcus xieshaowenii</name>
    <dbReference type="NCBI Taxonomy" id="2562451"/>
    <lineage>
        <taxon>Bacteria</taxon>
        <taxon>Bacillati</taxon>
        <taxon>Bacillota</taxon>
        <taxon>Bacilli</taxon>
        <taxon>Lactobacillales</taxon>
        <taxon>Enterococcaceae</taxon>
        <taxon>Vagococcus</taxon>
    </lineage>
</organism>
<feature type="domain" description="TNase-like" evidence="3">
    <location>
        <begin position="146"/>
        <end position="277"/>
    </location>
</feature>
<evidence type="ECO:0000256" key="1">
    <source>
        <dbReference type="SAM" id="MobiDB-lite"/>
    </source>
</evidence>
<evidence type="ECO:0000313" key="6">
    <source>
        <dbReference type="Proteomes" id="UP000296883"/>
    </source>
</evidence>
<feature type="region of interest" description="Disordered" evidence="1">
    <location>
        <begin position="287"/>
        <end position="345"/>
    </location>
</feature>
<dbReference type="EMBL" id="SRHU01000008">
    <property type="protein sequence ID" value="TFZ42789.1"/>
    <property type="molecule type" value="Genomic_DNA"/>
</dbReference>
<feature type="compositionally biased region" description="Basic and acidic residues" evidence="1">
    <location>
        <begin position="290"/>
        <end position="304"/>
    </location>
</feature>
<feature type="compositionally biased region" description="Polar residues" evidence="1">
    <location>
        <begin position="329"/>
        <end position="345"/>
    </location>
</feature>
<dbReference type="InterPro" id="IPR016071">
    <property type="entry name" value="Staphylococal_nuclease_OB-fold"/>
</dbReference>
<feature type="transmembrane region" description="Helical" evidence="2">
    <location>
        <begin position="35"/>
        <end position="51"/>
    </location>
</feature>
<evidence type="ECO:0000313" key="4">
    <source>
        <dbReference type="EMBL" id="QCA28456.1"/>
    </source>
</evidence>
<name>A0AAJ5JLH8_9ENTE</name>
<sequence length="345" mass="39626">MKKKLNTNILTTLSIFITLLLGIFFTLLFPDITRIIALVTFLSLVVYQWLLPNKTTKRSKIVWHIPLKLSLFIVIMSQSIMFYERVAPSLAAKLASDAAQQTSTSETFVKESSEEIHLSESETASLSSSSYIEEFDESSDNDELMTKQTATLIQVVNANTVYLMVNGQQAKYRLLVIDSPDTTDHYTLSQQADQRLRDILTNATTIEVSYDPSTHSTDDFNRELVYLWADGELVQTTLLKEGLAEVSYIDSDDLLYLEDMKSAENYAINHEIGIWENDNEQSSPWYNQESRIESESHGKKHESDYPTDYESDNSYTMPQEGARYETFDNWLQQNKQKRNTYSTNR</sequence>